<proteinExistence type="predicted"/>
<keyword evidence="4" id="KW-1185">Reference proteome</keyword>
<dbReference type="Proteomes" id="UP000247781">
    <property type="component" value="Unassembled WGS sequence"/>
</dbReference>
<name>A0A318HN28_9MYCO</name>
<dbReference type="GO" id="GO:0004527">
    <property type="term" value="F:exonuclease activity"/>
    <property type="evidence" value="ECO:0007669"/>
    <property type="project" value="UniProtKB-KW"/>
</dbReference>
<evidence type="ECO:0000256" key="1">
    <source>
        <dbReference type="SAM" id="Coils"/>
    </source>
</evidence>
<organism evidence="3 4">
    <name type="scientific">Mycolicibacterium moriokaense</name>
    <dbReference type="NCBI Taxonomy" id="39691"/>
    <lineage>
        <taxon>Bacteria</taxon>
        <taxon>Bacillati</taxon>
        <taxon>Actinomycetota</taxon>
        <taxon>Actinomycetes</taxon>
        <taxon>Mycobacteriales</taxon>
        <taxon>Mycobacteriaceae</taxon>
        <taxon>Mycolicibacterium</taxon>
    </lineage>
</organism>
<reference evidence="4" key="1">
    <citation type="submission" date="2018-05" db="EMBL/GenBank/DDBJ databases">
        <authorList>
            <person name="Deangelis K."/>
            <person name="Huntemann M."/>
            <person name="Clum A."/>
            <person name="Pillay M."/>
            <person name="Palaniappan K."/>
            <person name="Varghese N."/>
            <person name="Mikhailova N."/>
            <person name="Stamatis D."/>
            <person name="Reddy T."/>
            <person name="Daum C."/>
            <person name="Shapiro N."/>
            <person name="Ivanova N."/>
            <person name="Kyrpides N."/>
            <person name="Woyke T."/>
        </authorList>
    </citation>
    <scope>NUCLEOTIDE SEQUENCE [LARGE SCALE GENOMIC DNA]</scope>
    <source>
        <strain evidence="4">GAS496</strain>
    </source>
</reference>
<keyword evidence="1" id="KW-0175">Coiled coil</keyword>
<feature type="domain" description="Endonuclease GajA/Old nuclease/RecF-like AAA" evidence="2">
    <location>
        <begin position="1"/>
        <end position="69"/>
    </location>
</feature>
<dbReference type="RefSeq" id="WP_110316866.1">
    <property type="nucleotide sequence ID" value="NZ_QJJU01000009.1"/>
</dbReference>
<dbReference type="SUPFAM" id="SSF52540">
    <property type="entry name" value="P-loop containing nucleoside triphosphate hydrolases"/>
    <property type="match status" value="1"/>
</dbReference>
<gene>
    <name evidence="3" type="ORF">C8E89_109103</name>
</gene>
<sequence>MKLHRLVLTNYRGITHREVEFPDHGVVVVSGANEIGKSSMIEALDLLLNSKDRSNKKDVKQVKPTHADVGAEIAAEISTGPYRFIYRKRFHKRCETQLTVLAPRREQLTGDEAHERVLALLDETVDMDLWQAQRVLQSTSTDAVDLSGCDALSRALDVAAGEAAELSGAEPLLIDRIDAEYLRYYTPTGRPTGEWAAAVKRLRDADDEVARCAAAVAEVDDAVRRHAALTDNLSRLAEERAEAAKRLTDARVAAEAVAALTQQLKQAEVVGAAVDAAHSASVAALTERRRLRADIDERAAAIAGLEAATAQAVDELTTATEVQEAAEVAATEARAGVETGQARVDAARRAVEQLCDRDEANRLETRLAKLDTARRELRRVDRELAGIVLSDDIMRAIETAAIAVERAAGQAELASAHIELVAVADVALRLDGDNVAIEAGGTWTSSVSSPIDIELPGLLRARVMPGTPASDTQAKLEAAQEVLAAALAKGLAADVAAARLLDERRRELTASREKLNATSEALVGDDIVDVLRTRLAALRGAEPGELGLWDAADPAAARAELDAAVAAHKQAMSDCETHRKVAEAAAKRLGERTTRANVTREKMTAAQAELTAARERLTVQRSNASDDDLAVKAEADGEEARRATGLVAELGAELARSAPDTVTAALNDAVRRADSLESRHDEAAEALREVTTQLKVYGTEGRKGRLDDAETEREHAEAEYVRMHRRARAAQLLRAVMARHRDATRLRYVDPFRSQVERLGRIVFGDSFEVEIDSALRICSRTLAGRTVPYESLSGGAKEQMGIVARLAGAVLVAKEDSVPVVIDDALGFTDADRLTKMGAVFNAVGGDGQVIVLTCSPQRYESVAGAHHIELTA</sequence>
<feature type="coiled-coil region" evidence="1">
    <location>
        <begin position="219"/>
        <end position="253"/>
    </location>
</feature>
<dbReference type="PANTHER" id="PTHR41259">
    <property type="entry name" value="DOUBLE-STRAND BREAK REPAIR RAD50 ATPASE, PUTATIVE-RELATED"/>
    <property type="match status" value="1"/>
</dbReference>
<keyword evidence="3" id="KW-0378">Hydrolase</keyword>
<comment type="caution">
    <text evidence="3">The sequence shown here is derived from an EMBL/GenBank/DDBJ whole genome shotgun (WGS) entry which is preliminary data.</text>
</comment>
<dbReference type="InterPro" id="IPR027417">
    <property type="entry name" value="P-loop_NTPase"/>
</dbReference>
<feature type="coiled-coil region" evidence="1">
    <location>
        <begin position="469"/>
        <end position="518"/>
    </location>
</feature>
<evidence type="ECO:0000259" key="2">
    <source>
        <dbReference type="Pfam" id="PF13175"/>
    </source>
</evidence>
<dbReference type="InterPro" id="IPR041685">
    <property type="entry name" value="AAA_GajA/Old/RecF-like"/>
</dbReference>
<keyword evidence="3" id="KW-0540">Nuclease</keyword>
<accession>A0A318HN28</accession>
<dbReference type="OrthoDB" id="3177877at2"/>
<dbReference type="EMBL" id="QJJU01000009">
    <property type="protein sequence ID" value="PXX08087.1"/>
    <property type="molecule type" value="Genomic_DNA"/>
</dbReference>
<feature type="coiled-coil region" evidence="1">
    <location>
        <begin position="666"/>
        <end position="726"/>
    </location>
</feature>
<dbReference type="AlphaFoldDB" id="A0A318HN28"/>
<dbReference type="Pfam" id="PF13175">
    <property type="entry name" value="AAA_15"/>
    <property type="match status" value="1"/>
</dbReference>
<dbReference type="PANTHER" id="PTHR41259:SF1">
    <property type="entry name" value="DOUBLE-STRAND BREAK REPAIR RAD50 ATPASE, PUTATIVE-RELATED"/>
    <property type="match status" value="1"/>
</dbReference>
<evidence type="ECO:0000313" key="3">
    <source>
        <dbReference type="EMBL" id="PXX08087.1"/>
    </source>
</evidence>
<keyword evidence="3" id="KW-0269">Exonuclease</keyword>
<evidence type="ECO:0000313" key="4">
    <source>
        <dbReference type="Proteomes" id="UP000247781"/>
    </source>
</evidence>
<reference evidence="3 4" key="2">
    <citation type="submission" date="2018-06" db="EMBL/GenBank/DDBJ databases">
        <title>Sequencing of bacterial isolates from soil warming experiment in Harvard Forest, Massachusetts, USA.</title>
        <authorList>
            <person name="Deangelis K.PhD."/>
        </authorList>
    </citation>
    <scope>NUCLEOTIDE SEQUENCE [LARGE SCALE GENOMIC DNA]</scope>
    <source>
        <strain evidence="3 4">GAS496</strain>
    </source>
</reference>
<dbReference type="Gene3D" id="3.40.50.300">
    <property type="entry name" value="P-loop containing nucleotide triphosphate hydrolases"/>
    <property type="match status" value="2"/>
</dbReference>
<protein>
    <submittedName>
        <fullName evidence="3">DNA repair exonuclease SbcCD ATPase subunit</fullName>
    </submittedName>
</protein>